<sequence length="67" mass="7588">MCTATAEIRNPVEHSSSETTLPPSENISTVSKRSFRFEPRLQNKQFTPRTFRGSRIKSCVVAFKAEV</sequence>
<keyword evidence="3" id="KW-1185">Reference proteome</keyword>
<evidence type="ECO:0000256" key="1">
    <source>
        <dbReference type="SAM" id="MobiDB-lite"/>
    </source>
</evidence>
<comment type="caution">
    <text evidence="2">The sequence shown here is derived from an EMBL/GenBank/DDBJ whole genome shotgun (WGS) entry which is preliminary data.</text>
</comment>
<evidence type="ECO:0000313" key="2">
    <source>
        <dbReference type="EMBL" id="GIY70010.1"/>
    </source>
</evidence>
<protein>
    <submittedName>
        <fullName evidence="2">Uncharacterized protein</fullName>
    </submittedName>
</protein>
<evidence type="ECO:0000313" key="3">
    <source>
        <dbReference type="Proteomes" id="UP001054837"/>
    </source>
</evidence>
<gene>
    <name evidence="2" type="ORF">CDAR_536651</name>
</gene>
<feature type="compositionally biased region" description="Polar residues" evidence="1">
    <location>
        <begin position="17"/>
        <end position="32"/>
    </location>
</feature>
<reference evidence="2 3" key="1">
    <citation type="submission" date="2021-06" db="EMBL/GenBank/DDBJ databases">
        <title>Caerostris darwini draft genome.</title>
        <authorList>
            <person name="Kono N."/>
            <person name="Arakawa K."/>
        </authorList>
    </citation>
    <scope>NUCLEOTIDE SEQUENCE [LARGE SCALE GENOMIC DNA]</scope>
</reference>
<accession>A0AAV4VJ64</accession>
<name>A0AAV4VJ64_9ARAC</name>
<feature type="region of interest" description="Disordered" evidence="1">
    <location>
        <begin position="1"/>
        <end position="33"/>
    </location>
</feature>
<dbReference type="EMBL" id="BPLQ01013129">
    <property type="protein sequence ID" value="GIY70010.1"/>
    <property type="molecule type" value="Genomic_DNA"/>
</dbReference>
<dbReference type="AlphaFoldDB" id="A0AAV4VJ64"/>
<organism evidence="2 3">
    <name type="scientific">Caerostris darwini</name>
    <dbReference type="NCBI Taxonomy" id="1538125"/>
    <lineage>
        <taxon>Eukaryota</taxon>
        <taxon>Metazoa</taxon>
        <taxon>Ecdysozoa</taxon>
        <taxon>Arthropoda</taxon>
        <taxon>Chelicerata</taxon>
        <taxon>Arachnida</taxon>
        <taxon>Araneae</taxon>
        <taxon>Araneomorphae</taxon>
        <taxon>Entelegynae</taxon>
        <taxon>Araneoidea</taxon>
        <taxon>Araneidae</taxon>
        <taxon>Caerostris</taxon>
    </lineage>
</organism>
<dbReference type="Proteomes" id="UP001054837">
    <property type="component" value="Unassembled WGS sequence"/>
</dbReference>
<proteinExistence type="predicted"/>